<evidence type="ECO:0000256" key="3">
    <source>
        <dbReference type="ARBA" id="ARBA00022692"/>
    </source>
</evidence>
<dbReference type="Proteomes" id="UP000249590">
    <property type="component" value="Unassembled WGS sequence"/>
</dbReference>
<feature type="compositionally biased region" description="Low complexity" evidence="9">
    <location>
        <begin position="301"/>
        <end position="355"/>
    </location>
</feature>
<dbReference type="PANTHER" id="PTHR38035">
    <property type="entry name" value="UPF0070 PROTEIN YFGM"/>
    <property type="match status" value="1"/>
</dbReference>
<proteinExistence type="inferred from homology"/>
<comment type="caution">
    <text evidence="12">The sequence shown here is derived from an EMBL/GenBank/DDBJ whole genome shotgun (WGS) entry which is preliminary data.</text>
</comment>
<dbReference type="GO" id="GO:0044877">
    <property type="term" value="F:protein-containing complex binding"/>
    <property type="evidence" value="ECO:0007669"/>
    <property type="project" value="InterPro"/>
</dbReference>
<feature type="region of interest" description="Disordered" evidence="9">
    <location>
        <begin position="227"/>
        <end position="361"/>
    </location>
</feature>
<evidence type="ECO:0000256" key="9">
    <source>
        <dbReference type="SAM" id="MobiDB-lite"/>
    </source>
</evidence>
<evidence type="ECO:0000256" key="4">
    <source>
        <dbReference type="ARBA" id="ARBA00022989"/>
    </source>
</evidence>
<comment type="subcellular location">
    <subcellularLocation>
        <location evidence="1">Cell membrane</location>
        <topology evidence="1">Single-pass type II membrane protein</topology>
    </subcellularLocation>
</comment>
<name>A0A8B2NMX1_9HYPH</name>
<dbReference type="OrthoDB" id="7173339at2"/>
<dbReference type="RefSeq" id="WP_111349799.1">
    <property type="nucleotide sequence ID" value="NZ_QHHQ01000005.1"/>
</dbReference>
<keyword evidence="2" id="KW-1003">Cell membrane</keyword>
<evidence type="ECO:0000313" key="13">
    <source>
        <dbReference type="Proteomes" id="UP000249590"/>
    </source>
</evidence>
<evidence type="ECO:0000256" key="6">
    <source>
        <dbReference type="ARBA" id="ARBA00023186"/>
    </source>
</evidence>
<dbReference type="PANTHER" id="PTHR38035:SF1">
    <property type="entry name" value="ANCILLARY SECYEG TRANSLOCON SUBUNIT"/>
    <property type="match status" value="1"/>
</dbReference>
<evidence type="ECO:0000256" key="8">
    <source>
        <dbReference type="ARBA" id="ARBA00024235"/>
    </source>
</evidence>
<dbReference type="EMBL" id="QHHQ01000005">
    <property type="protein sequence ID" value="RAH99518.1"/>
    <property type="molecule type" value="Genomic_DNA"/>
</dbReference>
<evidence type="ECO:0000256" key="10">
    <source>
        <dbReference type="SAM" id="Phobius"/>
    </source>
</evidence>
<feature type="transmembrane region" description="Helical" evidence="10">
    <location>
        <begin position="24"/>
        <end position="45"/>
    </location>
</feature>
<evidence type="ECO:0000256" key="7">
    <source>
        <dbReference type="ARBA" id="ARBA00024197"/>
    </source>
</evidence>
<keyword evidence="5 10" id="KW-0472">Membrane</keyword>
<keyword evidence="6" id="KW-0143">Chaperone</keyword>
<dbReference type="Gene3D" id="1.25.40.10">
    <property type="entry name" value="Tetratricopeptide repeat domain"/>
    <property type="match status" value="1"/>
</dbReference>
<dbReference type="InterPro" id="IPR011990">
    <property type="entry name" value="TPR-like_helical_dom_sf"/>
</dbReference>
<dbReference type="AlphaFoldDB" id="A0A8B2NMX1"/>
<keyword evidence="3 10" id="KW-0812">Transmembrane</keyword>
<keyword evidence="4 10" id="KW-1133">Transmembrane helix</keyword>
<evidence type="ECO:0000256" key="1">
    <source>
        <dbReference type="ARBA" id="ARBA00004401"/>
    </source>
</evidence>
<dbReference type="InterPro" id="IPR018704">
    <property type="entry name" value="SecYEG/CpoB_TPR"/>
</dbReference>
<accession>A0A8B2NMX1</accession>
<organism evidence="12 13">
    <name type="scientific">Acuticoccus sediminis</name>
    <dbReference type="NCBI Taxonomy" id="2184697"/>
    <lineage>
        <taxon>Bacteria</taxon>
        <taxon>Pseudomonadati</taxon>
        <taxon>Pseudomonadota</taxon>
        <taxon>Alphaproteobacteria</taxon>
        <taxon>Hyphomicrobiales</taxon>
        <taxon>Amorphaceae</taxon>
        <taxon>Acuticoccus</taxon>
    </lineage>
</organism>
<protein>
    <recommendedName>
        <fullName evidence="8">Ancillary SecYEG translocon subunit</fullName>
    </recommendedName>
</protein>
<feature type="domain" description="Ancillary SecYEG translocon subunit/Cell division coordinator CpoB TPR" evidence="11">
    <location>
        <begin position="21"/>
        <end position="200"/>
    </location>
</feature>
<keyword evidence="13" id="KW-1185">Reference proteome</keyword>
<gene>
    <name evidence="12" type="ORF">DLJ53_23700</name>
</gene>
<dbReference type="InterPro" id="IPR026039">
    <property type="entry name" value="YfgM"/>
</dbReference>
<evidence type="ECO:0000256" key="2">
    <source>
        <dbReference type="ARBA" id="ARBA00022475"/>
    </source>
</evidence>
<evidence type="ECO:0000313" key="12">
    <source>
        <dbReference type="EMBL" id="RAH99518.1"/>
    </source>
</evidence>
<evidence type="ECO:0000259" key="11">
    <source>
        <dbReference type="Pfam" id="PF09976"/>
    </source>
</evidence>
<feature type="compositionally biased region" description="Low complexity" evidence="9">
    <location>
        <begin position="227"/>
        <end position="281"/>
    </location>
</feature>
<sequence length="361" mass="37200">MTDIFDELEEDLRRERLARVWNRYGIYVILVAVLIVVVTAGWRGYEWWRVKTERSAGEQYATILTDLDAEGPGAGTQSLEDFAKDAPEGFSILARFRAATTEAANGDETASAATLRDLADDSKVPALYRDLARVRLAQVLINAGDYPAATDAVKSLAEDTSSPFNRSASELMGLAAYAENDLDEAKRWYTQIAESATVSQDMRQRAQTMLSLVERITAQEAATVASDAEAAAQEASGDAAASEAATSPASDDASSATGATAFPMPSAGGAADSGADTSTSGTDGGVSFPMPTGTASDTVGAPAATSPAEPAPTDTVPEAAAPSEAAPEADAPAGNATEADAPADTASDAETPADAATEDTN</sequence>
<dbReference type="GO" id="GO:0005886">
    <property type="term" value="C:plasma membrane"/>
    <property type="evidence" value="ECO:0007669"/>
    <property type="project" value="UniProtKB-SubCell"/>
</dbReference>
<evidence type="ECO:0000256" key="5">
    <source>
        <dbReference type="ARBA" id="ARBA00023136"/>
    </source>
</evidence>
<comment type="similarity">
    <text evidence="7">Belongs to the YfgM family.</text>
</comment>
<dbReference type="Pfam" id="PF09976">
    <property type="entry name" value="TPR_21"/>
    <property type="match status" value="1"/>
</dbReference>
<reference evidence="12 13" key="1">
    <citation type="submission" date="2018-05" db="EMBL/GenBank/DDBJ databases">
        <title>Acuticoccus sediminis sp. nov., isolated from deep-sea sediment of Indian Ocean.</title>
        <authorList>
            <person name="Liu X."/>
            <person name="Lai Q."/>
            <person name="Du Y."/>
            <person name="Sun F."/>
            <person name="Zhang X."/>
            <person name="Wang S."/>
            <person name="Shao Z."/>
        </authorList>
    </citation>
    <scope>NUCLEOTIDE SEQUENCE [LARGE SCALE GENOMIC DNA]</scope>
    <source>
        <strain evidence="12 13">PTG4-2</strain>
    </source>
</reference>